<comment type="subcellular location">
    <subcellularLocation>
        <location evidence="1">Membrane</location>
        <topology evidence="1">Multi-pass membrane protein</topology>
    </subcellularLocation>
</comment>
<dbReference type="Pfam" id="PF20684">
    <property type="entry name" value="Fung_rhodopsin"/>
    <property type="match status" value="1"/>
</dbReference>
<feature type="domain" description="Rhodopsin" evidence="8">
    <location>
        <begin position="39"/>
        <end position="274"/>
    </location>
</feature>
<evidence type="ECO:0000313" key="10">
    <source>
        <dbReference type="Proteomes" id="UP000076837"/>
    </source>
</evidence>
<name>A0A162WMW5_DIDRA</name>
<dbReference type="PANTHER" id="PTHR33048">
    <property type="entry name" value="PTH11-LIKE INTEGRAL MEMBRANE PROTEIN (AFU_ORTHOLOGUE AFUA_5G11245)"/>
    <property type="match status" value="1"/>
</dbReference>
<dbReference type="InterPro" id="IPR049326">
    <property type="entry name" value="Rhodopsin_dom_fungi"/>
</dbReference>
<feature type="transmembrane region" description="Helical" evidence="7">
    <location>
        <begin position="51"/>
        <end position="72"/>
    </location>
</feature>
<comment type="similarity">
    <text evidence="5">Belongs to the SAT4 family.</text>
</comment>
<evidence type="ECO:0000256" key="4">
    <source>
        <dbReference type="ARBA" id="ARBA00023136"/>
    </source>
</evidence>
<feature type="compositionally biased region" description="Basic and acidic residues" evidence="6">
    <location>
        <begin position="332"/>
        <end position="345"/>
    </location>
</feature>
<dbReference type="STRING" id="5454.A0A162WMW5"/>
<organism evidence="9 10">
    <name type="scientific">Didymella rabiei</name>
    <name type="common">Chickpea ascochyta blight fungus</name>
    <name type="synonym">Mycosphaerella rabiei</name>
    <dbReference type="NCBI Taxonomy" id="5454"/>
    <lineage>
        <taxon>Eukaryota</taxon>
        <taxon>Fungi</taxon>
        <taxon>Dikarya</taxon>
        <taxon>Ascomycota</taxon>
        <taxon>Pezizomycotina</taxon>
        <taxon>Dothideomycetes</taxon>
        <taxon>Pleosporomycetidae</taxon>
        <taxon>Pleosporales</taxon>
        <taxon>Pleosporineae</taxon>
        <taxon>Didymellaceae</taxon>
        <taxon>Ascochyta</taxon>
    </lineage>
</organism>
<sequence>MDNILAASQSWPDQRLRIMIPTWTLLIISTVFLVWRGVYGVVQKRRFMASDYLLIIAAALNIIAQSMSQVQIEAGLGRHFMDPSVLPNLMRFAYYLWIAQIINIMAVAFIKWSICAYLLVLNFSKFYQAIVWLSILMVTACNFLAPVMTLFGCVPFESNWNLTIEEKRCWGHKSLGLAYTQGISNIITDVVYMAAPIIYLARVQLSKRTQLGIRIVFLLSIPAIICSIFKTIELRVIYTSQDPTWDGVNLTIWSSVEASIGILIASLPPLRKAFDHLFQNILPSTLQSSHLKTPQHGHSNSSYGKVRMSTFQNSRAYHSRIRGESILDNDGDSDRTILEEEEGKHSGIMRTTKLTVSEEADASSSKGLDVSQKQSHDWPPPLSGKNGHHAI</sequence>
<protein>
    <recommendedName>
        <fullName evidence="8">Rhodopsin domain-containing protein</fullName>
    </recommendedName>
</protein>
<evidence type="ECO:0000313" key="9">
    <source>
        <dbReference type="EMBL" id="KZM19121.1"/>
    </source>
</evidence>
<dbReference type="InterPro" id="IPR052337">
    <property type="entry name" value="SAT4-like"/>
</dbReference>
<dbReference type="EMBL" id="JYNV01000302">
    <property type="protein sequence ID" value="KZM19121.1"/>
    <property type="molecule type" value="Genomic_DNA"/>
</dbReference>
<feature type="transmembrane region" description="Helical" evidence="7">
    <location>
        <begin position="182"/>
        <end position="201"/>
    </location>
</feature>
<keyword evidence="3 7" id="KW-1133">Transmembrane helix</keyword>
<evidence type="ECO:0000256" key="7">
    <source>
        <dbReference type="SAM" id="Phobius"/>
    </source>
</evidence>
<feature type="region of interest" description="Disordered" evidence="6">
    <location>
        <begin position="328"/>
        <end position="391"/>
    </location>
</feature>
<reference evidence="9 10" key="1">
    <citation type="journal article" date="2016" name="Sci. Rep.">
        <title>Draft genome sequencing and secretome analysis of fungal phytopathogen Ascochyta rabiei provides insight into the necrotrophic effector repertoire.</title>
        <authorList>
            <person name="Verma S."/>
            <person name="Gazara R.K."/>
            <person name="Nizam S."/>
            <person name="Parween S."/>
            <person name="Chattopadhyay D."/>
            <person name="Verma P.K."/>
        </authorList>
    </citation>
    <scope>NUCLEOTIDE SEQUENCE [LARGE SCALE GENOMIC DNA]</scope>
    <source>
        <strain evidence="9 10">ArDII</strain>
    </source>
</reference>
<evidence type="ECO:0000256" key="2">
    <source>
        <dbReference type="ARBA" id="ARBA00022692"/>
    </source>
</evidence>
<feature type="transmembrane region" description="Helical" evidence="7">
    <location>
        <begin position="20"/>
        <end position="39"/>
    </location>
</feature>
<evidence type="ECO:0000256" key="1">
    <source>
        <dbReference type="ARBA" id="ARBA00004141"/>
    </source>
</evidence>
<keyword evidence="4 7" id="KW-0472">Membrane</keyword>
<feature type="transmembrane region" description="Helical" evidence="7">
    <location>
        <begin position="92"/>
        <end position="119"/>
    </location>
</feature>
<keyword evidence="2 7" id="KW-0812">Transmembrane</keyword>
<evidence type="ECO:0000256" key="6">
    <source>
        <dbReference type="SAM" id="MobiDB-lite"/>
    </source>
</evidence>
<dbReference type="PANTHER" id="PTHR33048:SF163">
    <property type="entry name" value="INTEGRAL MEMBRANE PROTEIN (AFU_ORTHOLOGUE AFUA_8G05510)"/>
    <property type="match status" value="1"/>
</dbReference>
<evidence type="ECO:0000256" key="5">
    <source>
        <dbReference type="ARBA" id="ARBA00038359"/>
    </source>
</evidence>
<accession>A0A162WMW5</accession>
<dbReference type="Proteomes" id="UP000076837">
    <property type="component" value="Unassembled WGS sequence"/>
</dbReference>
<dbReference type="GO" id="GO:0016020">
    <property type="term" value="C:membrane"/>
    <property type="evidence" value="ECO:0007669"/>
    <property type="project" value="UniProtKB-SubCell"/>
</dbReference>
<feature type="transmembrane region" description="Helical" evidence="7">
    <location>
        <begin position="213"/>
        <end position="232"/>
    </location>
</feature>
<evidence type="ECO:0000256" key="3">
    <source>
        <dbReference type="ARBA" id="ARBA00022989"/>
    </source>
</evidence>
<feature type="transmembrane region" description="Helical" evidence="7">
    <location>
        <begin position="131"/>
        <end position="151"/>
    </location>
</feature>
<comment type="caution">
    <text evidence="9">The sequence shown here is derived from an EMBL/GenBank/DDBJ whole genome shotgun (WGS) entry which is preliminary data.</text>
</comment>
<feature type="transmembrane region" description="Helical" evidence="7">
    <location>
        <begin position="252"/>
        <end position="270"/>
    </location>
</feature>
<proteinExistence type="inferred from homology"/>
<dbReference type="AlphaFoldDB" id="A0A162WMW5"/>
<keyword evidence="10" id="KW-1185">Reference proteome</keyword>
<evidence type="ECO:0000259" key="8">
    <source>
        <dbReference type="Pfam" id="PF20684"/>
    </source>
</evidence>
<gene>
    <name evidence="9" type="ORF">ST47_g9780</name>
</gene>